<evidence type="ECO:0000313" key="1">
    <source>
        <dbReference type="RefSeq" id="XP_059599633.1"/>
    </source>
</evidence>
<dbReference type="AlphaFoldDB" id="A0AAJ8BLE6"/>
<gene>
    <name evidence="1" type="ORF">An01g04500</name>
</gene>
<dbReference type="RefSeq" id="XP_059599633.1">
    <property type="nucleotide sequence ID" value="XM_059747577.1"/>
</dbReference>
<reference evidence="1" key="2">
    <citation type="submission" date="2025-08" db="UniProtKB">
        <authorList>
            <consortium name="RefSeq"/>
        </authorList>
    </citation>
    <scope>IDENTIFICATION</scope>
</reference>
<dbReference type="KEGG" id="ang:An01g04500"/>
<accession>A0AAJ8BLE6</accession>
<name>A0AAJ8BLE6_ASPNG</name>
<sequence length="151" mass="16770">MGGVNHVAWVKGKGRLPALLRAVMWQQKSFQGPLVARRPGMPSCWAYRDDGDDVTQASSKLIYLVKYGNSDYHSSRHLGPGAKGWAKFPLWWTDYCYHHLIAVAGPHAPTSAVSCSTATSAVNWISFPSLPRVLERLVPARLVSRARITRK</sequence>
<dbReference type="GeneID" id="84589924"/>
<dbReference type="VEuPathDB" id="FungiDB:An01g04500"/>
<organism evidence="1">
    <name type="scientific">Aspergillus niger</name>
    <dbReference type="NCBI Taxonomy" id="5061"/>
    <lineage>
        <taxon>Eukaryota</taxon>
        <taxon>Fungi</taxon>
        <taxon>Dikarya</taxon>
        <taxon>Ascomycota</taxon>
        <taxon>Pezizomycotina</taxon>
        <taxon>Eurotiomycetes</taxon>
        <taxon>Eurotiomycetidae</taxon>
        <taxon>Eurotiales</taxon>
        <taxon>Aspergillaceae</taxon>
        <taxon>Aspergillus</taxon>
        <taxon>Aspergillus subgen. Circumdati</taxon>
    </lineage>
</organism>
<proteinExistence type="predicted"/>
<reference evidence="1" key="1">
    <citation type="submission" date="2025-02" db="EMBL/GenBank/DDBJ databases">
        <authorList>
            <consortium name="NCBI Genome Project"/>
        </authorList>
    </citation>
    <scope>NUCLEOTIDE SEQUENCE</scope>
</reference>
<protein>
    <submittedName>
        <fullName evidence="1">Uncharacterized protein</fullName>
    </submittedName>
</protein>